<keyword evidence="3" id="KW-1185">Reference proteome</keyword>
<dbReference type="Gene3D" id="1.10.3300.10">
    <property type="entry name" value="Jann2411-like domain"/>
    <property type="match status" value="1"/>
</dbReference>
<accession>A0ABN3KUY2</accession>
<proteinExistence type="predicted"/>
<reference evidence="2 3" key="1">
    <citation type="journal article" date="2019" name="Int. J. Syst. Evol. Microbiol.">
        <title>The Global Catalogue of Microorganisms (GCM) 10K type strain sequencing project: providing services to taxonomists for standard genome sequencing and annotation.</title>
        <authorList>
            <consortium name="The Broad Institute Genomics Platform"/>
            <consortium name="The Broad Institute Genome Sequencing Center for Infectious Disease"/>
            <person name="Wu L."/>
            <person name="Ma J."/>
        </authorList>
    </citation>
    <scope>NUCLEOTIDE SEQUENCE [LARGE SCALE GENOMIC DNA]</scope>
    <source>
        <strain evidence="2 3">JCM 16259</strain>
    </source>
</reference>
<evidence type="ECO:0000259" key="1">
    <source>
        <dbReference type="Pfam" id="PF11706"/>
    </source>
</evidence>
<dbReference type="Pfam" id="PF11706">
    <property type="entry name" value="zf-CGNR"/>
    <property type="match status" value="1"/>
</dbReference>
<feature type="domain" description="Zinc finger CGNR" evidence="1">
    <location>
        <begin position="145"/>
        <end position="186"/>
    </location>
</feature>
<dbReference type="EMBL" id="BAAARE010000002">
    <property type="protein sequence ID" value="GAA2470456.1"/>
    <property type="molecule type" value="Genomic_DNA"/>
</dbReference>
<dbReference type="InterPro" id="IPR021005">
    <property type="entry name" value="Znf_CGNR"/>
</dbReference>
<dbReference type="PANTHER" id="PTHR35525">
    <property type="entry name" value="BLL6575 PROTEIN"/>
    <property type="match status" value="1"/>
</dbReference>
<protein>
    <recommendedName>
        <fullName evidence="1">Zinc finger CGNR domain-containing protein</fullName>
    </recommendedName>
</protein>
<dbReference type="PANTHER" id="PTHR35525:SF3">
    <property type="entry name" value="BLL6575 PROTEIN"/>
    <property type="match status" value="1"/>
</dbReference>
<name>A0ABN3KUY2_9MICO</name>
<sequence>MKFDSHVERLLDVAVALVNLASPGEARGTAYAPPVGTDLVRAVADATSTPDRRSRPTAAQTEALLELVPQARAVFEAAAGDDLATAAAIVNALLESTAARPRLDPDADGRFQLHFHGPDDGYVRGWQAGLASGLAVALGSDLGGRLGLCGAPGCDRVYVDGSKNGTRRFCSTQCQSRVKAAAHRARTR</sequence>
<comment type="caution">
    <text evidence="2">The sequence shown here is derived from an EMBL/GenBank/DDBJ whole genome shotgun (WGS) entry which is preliminary data.</text>
</comment>
<dbReference type="InterPro" id="IPR023286">
    <property type="entry name" value="ABATE_dom_sf"/>
</dbReference>
<gene>
    <name evidence="2" type="ORF">GCM10009858_04680</name>
</gene>
<dbReference type="SUPFAM" id="SSF160904">
    <property type="entry name" value="Jann2411-like"/>
    <property type="match status" value="1"/>
</dbReference>
<evidence type="ECO:0000313" key="3">
    <source>
        <dbReference type="Proteomes" id="UP001500730"/>
    </source>
</evidence>
<evidence type="ECO:0000313" key="2">
    <source>
        <dbReference type="EMBL" id="GAA2470456.1"/>
    </source>
</evidence>
<dbReference type="Proteomes" id="UP001500730">
    <property type="component" value="Unassembled WGS sequence"/>
</dbReference>
<dbReference type="InterPro" id="IPR010852">
    <property type="entry name" value="ABATE"/>
</dbReference>
<organism evidence="2 3">
    <name type="scientific">Terrabacter carboxydivorans</name>
    <dbReference type="NCBI Taxonomy" id="619730"/>
    <lineage>
        <taxon>Bacteria</taxon>
        <taxon>Bacillati</taxon>
        <taxon>Actinomycetota</taxon>
        <taxon>Actinomycetes</taxon>
        <taxon>Micrococcales</taxon>
        <taxon>Intrasporangiaceae</taxon>
        <taxon>Terrabacter</taxon>
    </lineage>
</organism>
<dbReference type="RefSeq" id="WP_344252592.1">
    <property type="nucleotide sequence ID" value="NZ_BAAARE010000002.1"/>
</dbReference>